<proteinExistence type="predicted"/>
<name>A0ABV2ARZ6_9EUKA</name>
<reference evidence="2 3" key="1">
    <citation type="journal article" date="2024" name="BMC Biol.">
        <title>Comparative genomics of Ascetosporea gives new insight into the evolutionary basis for animal parasitism in Rhizaria.</title>
        <authorList>
            <person name="Hiltunen Thoren M."/>
            <person name="Onut-Brannstrom I."/>
            <person name="Alfjorden A."/>
            <person name="Peckova H."/>
            <person name="Swords F."/>
            <person name="Hooper C."/>
            <person name="Holzer A.S."/>
            <person name="Bass D."/>
            <person name="Burki F."/>
        </authorList>
    </citation>
    <scope>NUCLEOTIDE SEQUENCE [LARGE SCALE GENOMIC DNA]</scope>
    <source>
        <strain evidence="2">20-A016</strain>
    </source>
</reference>
<dbReference type="EMBL" id="JBDODL010002479">
    <property type="protein sequence ID" value="MES1922259.1"/>
    <property type="molecule type" value="Genomic_DNA"/>
</dbReference>
<organism evidence="2 3">
    <name type="scientific">Bonamia ostreae</name>
    <dbReference type="NCBI Taxonomy" id="126728"/>
    <lineage>
        <taxon>Eukaryota</taxon>
        <taxon>Sar</taxon>
        <taxon>Rhizaria</taxon>
        <taxon>Endomyxa</taxon>
        <taxon>Ascetosporea</taxon>
        <taxon>Haplosporida</taxon>
        <taxon>Bonamia</taxon>
    </lineage>
</organism>
<evidence type="ECO:0000313" key="2">
    <source>
        <dbReference type="EMBL" id="MES1922259.1"/>
    </source>
</evidence>
<feature type="signal peptide" evidence="1">
    <location>
        <begin position="1"/>
        <end position="19"/>
    </location>
</feature>
<feature type="chain" id="PRO_5046435936" evidence="1">
    <location>
        <begin position="20"/>
        <end position="141"/>
    </location>
</feature>
<comment type="caution">
    <text evidence="2">The sequence shown here is derived from an EMBL/GenBank/DDBJ whole genome shotgun (WGS) entry which is preliminary data.</text>
</comment>
<keyword evidence="3" id="KW-1185">Reference proteome</keyword>
<evidence type="ECO:0000313" key="3">
    <source>
        <dbReference type="Proteomes" id="UP001439008"/>
    </source>
</evidence>
<gene>
    <name evidence="2" type="ORF">MHBO_003767</name>
</gene>
<evidence type="ECO:0000256" key="1">
    <source>
        <dbReference type="SAM" id="SignalP"/>
    </source>
</evidence>
<protein>
    <submittedName>
        <fullName evidence="2">Uncharacterized protein</fullName>
    </submittedName>
</protein>
<keyword evidence="1" id="KW-0732">Signal</keyword>
<accession>A0ABV2ARZ6</accession>
<sequence length="141" mass="16409">MAFIKFIFVLLSAITFVKNDNDNTEINAETSTNHNRSSIPSIQNPYICNVNDIPDGFKDYWQNYTILNDINVAKNLIRRWFLFDVDNNYMPILHFYCVDGKYAHFVNIRDYEPFGYALCVNGHFLPPPLCLDLPESESESK</sequence>
<dbReference type="Proteomes" id="UP001439008">
    <property type="component" value="Unassembled WGS sequence"/>
</dbReference>